<evidence type="ECO:0000256" key="3">
    <source>
        <dbReference type="ARBA" id="ARBA00006206"/>
    </source>
</evidence>
<dbReference type="EMBL" id="ABCK01000010">
    <property type="protein sequence ID" value="EDM27344.1"/>
    <property type="molecule type" value="Genomic_DNA"/>
</dbReference>
<dbReference type="FunFam" id="2.70.98.10:FF:000003">
    <property type="entry name" value="Aldose 1-epimerase"/>
    <property type="match status" value="1"/>
</dbReference>
<dbReference type="STRING" id="313628.LNTAR_21560"/>
<dbReference type="GO" id="GO:0030246">
    <property type="term" value="F:carbohydrate binding"/>
    <property type="evidence" value="ECO:0007669"/>
    <property type="project" value="InterPro"/>
</dbReference>
<dbReference type="InterPro" id="IPR011013">
    <property type="entry name" value="Gal_mutarotase_sf_dom"/>
</dbReference>
<dbReference type="EC" id="5.1.3.3" evidence="9"/>
<evidence type="ECO:0000256" key="11">
    <source>
        <dbReference type="PIRSR" id="PIRSR005096-2"/>
    </source>
</evidence>
<comment type="subcellular location">
    <subcellularLocation>
        <location evidence="1">Cytoplasm</location>
    </subcellularLocation>
</comment>
<dbReference type="OrthoDB" id="9779408at2"/>
<evidence type="ECO:0000256" key="2">
    <source>
        <dbReference type="ARBA" id="ARBA00005028"/>
    </source>
</evidence>
<evidence type="ECO:0000313" key="14">
    <source>
        <dbReference type="Proteomes" id="UP000004947"/>
    </source>
</evidence>
<dbReference type="UniPathway" id="UPA00242"/>
<evidence type="ECO:0000256" key="4">
    <source>
        <dbReference type="ARBA" id="ARBA00011245"/>
    </source>
</evidence>
<keyword evidence="8 9" id="KW-0119">Carbohydrate metabolism</keyword>
<evidence type="ECO:0000256" key="7">
    <source>
        <dbReference type="ARBA" id="ARBA00023235"/>
    </source>
</evidence>
<comment type="subunit">
    <text evidence="4">Monomer.</text>
</comment>
<keyword evidence="5" id="KW-0963">Cytoplasm</keyword>
<evidence type="ECO:0000256" key="9">
    <source>
        <dbReference type="PIRNR" id="PIRNR005096"/>
    </source>
</evidence>
<dbReference type="Gene3D" id="2.70.98.10">
    <property type="match status" value="1"/>
</dbReference>
<reference evidence="13 14" key="1">
    <citation type="journal article" date="2010" name="J. Bacteriol.">
        <title>Genome sequence of Lentisphaera araneosa HTCC2155T, the type species of the order Lentisphaerales in the phylum Lentisphaerae.</title>
        <authorList>
            <person name="Thrash J.C."/>
            <person name="Cho J.C."/>
            <person name="Vergin K.L."/>
            <person name="Morris R.M."/>
            <person name="Giovannoni S.J."/>
        </authorList>
    </citation>
    <scope>NUCLEOTIDE SEQUENCE [LARGE SCALE GENOMIC DNA]</scope>
    <source>
        <strain evidence="13 14">HTCC2155</strain>
    </source>
</reference>
<feature type="active site" description="Proton acceptor" evidence="10">
    <location>
        <position position="342"/>
    </location>
</feature>
<dbReference type="PANTHER" id="PTHR10091">
    <property type="entry name" value="ALDOSE-1-EPIMERASE"/>
    <property type="match status" value="1"/>
</dbReference>
<comment type="similarity">
    <text evidence="3 9">Belongs to the aldose epimerase family.</text>
</comment>
<dbReference type="PANTHER" id="PTHR10091:SF0">
    <property type="entry name" value="GALACTOSE MUTAROTASE"/>
    <property type="match status" value="1"/>
</dbReference>
<evidence type="ECO:0000256" key="10">
    <source>
        <dbReference type="PIRSR" id="PIRSR005096-1"/>
    </source>
</evidence>
<gene>
    <name evidence="13" type="ORF">LNTAR_21560</name>
</gene>
<keyword evidence="14" id="KW-1185">Reference proteome</keyword>
<accession>A6DM46</accession>
<dbReference type="NCBIfam" id="NF008277">
    <property type="entry name" value="PRK11055.1"/>
    <property type="match status" value="1"/>
</dbReference>
<evidence type="ECO:0000256" key="12">
    <source>
        <dbReference type="PIRSR" id="PIRSR005096-3"/>
    </source>
</evidence>
<dbReference type="AlphaFoldDB" id="A6DM46"/>
<dbReference type="GO" id="GO:0005737">
    <property type="term" value="C:cytoplasm"/>
    <property type="evidence" value="ECO:0007669"/>
    <property type="project" value="UniProtKB-SubCell"/>
</dbReference>
<feature type="binding site" evidence="12">
    <location>
        <begin position="106"/>
        <end position="107"/>
    </location>
    <ligand>
        <name>beta-D-galactose</name>
        <dbReference type="ChEBI" id="CHEBI:27667"/>
    </ligand>
</feature>
<comment type="caution">
    <text evidence="13">The sequence shown here is derived from an EMBL/GenBank/DDBJ whole genome shotgun (WGS) entry which is preliminary data.</text>
</comment>
<evidence type="ECO:0000256" key="5">
    <source>
        <dbReference type="ARBA" id="ARBA00022490"/>
    </source>
</evidence>
<dbReference type="InterPro" id="IPR015443">
    <property type="entry name" value="Aldose_1-epimerase"/>
</dbReference>
<evidence type="ECO:0000256" key="6">
    <source>
        <dbReference type="ARBA" id="ARBA00022553"/>
    </source>
</evidence>
<dbReference type="CDD" id="cd09019">
    <property type="entry name" value="galactose_mutarotase_like"/>
    <property type="match status" value="1"/>
</dbReference>
<feature type="active site" description="Proton donor" evidence="10">
    <location>
        <position position="203"/>
    </location>
</feature>
<sequence>MRKLLELAMLGVLITGCTTAKQSGALKLNKSEFVKTIDGKRTDLYVLKNSNGVEVAVSNYGARTVGISVPDKNGQFEDVISGFNTLDEYINCPEPFHGPIVGRVGNRIAKGKFKLEGKEYNVSINNGPNHLHGGLKGFHHRVWDVKSVSVKAIHLHYLSKDGEMGYPGNLSVDVRYALNDKNELSISYKATTDKKTVVNLTWHPFFNLAGEGTTINDHIMEINADYYTPVDDILIPLGKNVSVKNTPFDFRKTKAIGRDLDQQKNNTQLKHGAGYDHNWVLKRPDDNSMAFAARVTEPKSGRVMEIYTQEPGLQFYGGNFFDGKTNGKNGKPQIYRGAMALETQKFPDAPNQPNFPSVVLDKGDTYATKSIYKFTTSKESHVKKGSIEKN</sequence>
<proteinExistence type="inferred from homology"/>
<dbReference type="PIRSF" id="PIRSF005096">
    <property type="entry name" value="GALM"/>
    <property type="match status" value="1"/>
</dbReference>
<comment type="catalytic activity">
    <reaction evidence="9">
        <text>alpha-D-glucose = beta-D-glucose</text>
        <dbReference type="Rhea" id="RHEA:10264"/>
        <dbReference type="ChEBI" id="CHEBI:15903"/>
        <dbReference type="ChEBI" id="CHEBI:17925"/>
        <dbReference type="EC" id="5.1.3.3"/>
    </reaction>
</comment>
<evidence type="ECO:0000256" key="8">
    <source>
        <dbReference type="ARBA" id="ARBA00023277"/>
    </source>
</evidence>
<dbReference type="SUPFAM" id="SSF74650">
    <property type="entry name" value="Galactose mutarotase-like"/>
    <property type="match status" value="1"/>
</dbReference>
<evidence type="ECO:0000256" key="1">
    <source>
        <dbReference type="ARBA" id="ARBA00004496"/>
    </source>
</evidence>
<keyword evidence="7 9" id="KW-0413">Isomerase</keyword>
<dbReference type="Pfam" id="PF01263">
    <property type="entry name" value="Aldose_epim"/>
    <property type="match status" value="1"/>
</dbReference>
<keyword evidence="6" id="KW-0597">Phosphoprotein</keyword>
<dbReference type="GO" id="GO:0004034">
    <property type="term" value="F:aldose 1-epimerase activity"/>
    <property type="evidence" value="ECO:0007669"/>
    <property type="project" value="UniProtKB-EC"/>
</dbReference>
<dbReference type="InterPro" id="IPR047215">
    <property type="entry name" value="Galactose_mutarotase-like"/>
</dbReference>
<organism evidence="13 14">
    <name type="scientific">Lentisphaera araneosa HTCC2155</name>
    <dbReference type="NCBI Taxonomy" id="313628"/>
    <lineage>
        <taxon>Bacteria</taxon>
        <taxon>Pseudomonadati</taxon>
        <taxon>Lentisphaerota</taxon>
        <taxon>Lentisphaeria</taxon>
        <taxon>Lentisphaerales</taxon>
        <taxon>Lentisphaeraceae</taxon>
        <taxon>Lentisphaera</taxon>
    </lineage>
</organism>
<dbReference type="InterPro" id="IPR008183">
    <property type="entry name" value="Aldose_1/G6P_1-epimerase"/>
</dbReference>
<dbReference type="Proteomes" id="UP000004947">
    <property type="component" value="Unassembled WGS sequence"/>
</dbReference>
<evidence type="ECO:0000313" key="13">
    <source>
        <dbReference type="EMBL" id="EDM27344.1"/>
    </source>
</evidence>
<dbReference type="eggNOG" id="COG2017">
    <property type="taxonomic scope" value="Bacteria"/>
</dbReference>
<dbReference type="GO" id="GO:0033499">
    <property type="term" value="P:galactose catabolic process via UDP-galactose, Leloir pathway"/>
    <property type="evidence" value="ECO:0007669"/>
    <property type="project" value="TreeGrafter"/>
</dbReference>
<protein>
    <recommendedName>
        <fullName evidence="9">Aldose 1-epimerase</fullName>
        <ecNumber evidence="9">5.1.3.3</ecNumber>
    </recommendedName>
</protein>
<dbReference type="InterPro" id="IPR014718">
    <property type="entry name" value="GH-type_carb-bd"/>
</dbReference>
<name>A6DM46_9BACT</name>
<comment type="pathway">
    <text evidence="2 9">Carbohydrate metabolism; hexose metabolism.</text>
</comment>
<feature type="binding site" evidence="11">
    <location>
        <position position="276"/>
    </location>
    <ligand>
        <name>beta-D-galactose</name>
        <dbReference type="ChEBI" id="CHEBI:27667"/>
    </ligand>
</feature>
<dbReference type="GO" id="GO:0006006">
    <property type="term" value="P:glucose metabolic process"/>
    <property type="evidence" value="ECO:0007669"/>
    <property type="project" value="TreeGrafter"/>
</dbReference>
<dbReference type="PROSITE" id="PS51257">
    <property type="entry name" value="PROKAR_LIPOPROTEIN"/>
    <property type="match status" value="1"/>
</dbReference>